<dbReference type="GO" id="GO:0046872">
    <property type="term" value="F:metal ion binding"/>
    <property type="evidence" value="ECO:0007669"/>
    <property type="project" value="UniProtKB-KW"/>
</dbReference>
<dbReference type="PANTHER" id="PTHR11493">
    <property type="entry name" value="SULFITE REDUCTASE [NADPH] SUBUNIT BETA-RELATED"/>
    <property type="match status" value="1"/>
</dbReference>
<dbReference type="PANTHER" id="PTHR11493:SF54">
    <property type="entry name" value="ANAEROBIC SULFITE REDUCTASE SUBUNIT C"/>
    <property type="match status" value="1"/>
</dbReference>
<feature type="compositionally biased region" description="Low complexity" evidence="5">
    <location>
        <begin position="274"/>
        <end position="314"/>
    </location>
</feature>
<dbReference type="RefSeq" id="WP_153418141.1">
    <property type="nucleotide sequence ID" value="NZ_WFLM01000001.1"/>
</dbReference>
<evidence type="ECO:0000256" key="2">
    <source>
        <dbReference type="ARBA" id="ARBA00022723"/>
    </source>
</evidence>
<dbReference type="SUPFAM" id="SSF56014">
    <property type="entry name" value="Nitrite and sulphite reductase 4Fe-4S domain-like"/>
    <property type="match status" value="1"/>
</dbReference>
<keyword evidence="1" id="KW-0004">4Fe-4S</keyword>
<dbReference type="Pfam" id="PF01077">
    <property type="entry name" value="NIR_SIR"/>
    <property type="match status" value="1"/>
</dbReference>
<protein>
    <recommendedName>
        <fullName evidence="6">Nitrite/sulphite reductase 4Fe-4S domain-containing protein</fullName>
    </recommendedName>
</protein>
<evidence type="ECO:0000313" key="7">
    <source>
        <dbReference type="EMBL" id="KAB8040625.1"/>
    </source>
</evidence>
<proteinExistence type="predicted"/>
<feature type="compositionally biased region" description="Low complexity" evidence="5">
    <location>
        <begin position="500"/>
        <end position="527"/>
    </location>
</feature>
<keyword evidence="4" id="KW-0411">Iron-sulfur</keyword>
<dbReference type="GO" id="GO:0051539">
    <property type="term" value="F:4 iron, 4 sulfur cluster binding"/>
    <property type="evidence" value="ECO:0007669"/>
    <property type="project" value="UniProtKB-KW"/>
</dbReference>
<feature type="compositionally biased region" description="Acidic residues" evidence="5">
    <location>
        <begin position="395"/>
        <end position="405"/>
    </location>
</feature>
<evidence type="ECO:0000256" key="1">
    <source>
        <dbReference type="ARBA" id="ARBA00022485"/>
    </source>
</evidence>
<keyword evidence="2" id="KW-0479">Metal-binding</keyword>
<feature type="region of interest" description="Disordered" evidence="5">
    <location>
        <begin position="217"/>
        <end position="259"/>
    </location>
</feature>
<evidence type="ECO:0000256" key="4">
    <source>
        <dbReference type="ARBA" id="ARBA00023014"/>
    </source>
</evidence>
<dbReference type="Gene3D" id="3.30.413.10">
    <property type="entry name" value="Sulfite Reductase Hemoprotein, domain 1"/>
    <property type="match status" value="1"/>
</dbReference>
<keyword evidence="3" id="KW-0408">Iron</keyword>
<dbReference type="InterPro" id="IPR045169">
    <property type="entry name" value="NO2/SO3_Rdtase_4Fe4S_prot"/>
</dbReference>
<dbReference type="OrthoDB" id="5296597at2"/>
<feature type="compositionally biased region" description="Low complexity" evidence="5">
    <location>
        <begin position="322"/>
        <end position="350"/>
    </location>
</feature>
<sequence length="655" mass="68670">MSSGQFELKNGNLFVLAEAAGGVYNGSQLRLICDVADDVSVFLKVTEDQRIGFMVPKEKLLELHAKLSKSGILLKHYRNHSILSPKACLGELCSKCEQDALGDAIEISPMLNEKFKESFQALNIGMNGCATACVASATDDIHVIGEKGGYRLFIGGRISDKPKLAEYVAEGIPRPKIGEAISIMLDTYSQNKQENESLADVVARIGLNTFKESIQKAGFSNQNGEPAQVEESKSAEPEELTEDTAAVPLTESPLEEPLNKQNEEIPPAAEEAIASDAPPAAEEAIASDAPPAAEEAIASDAPPAAEEAIASDAPPAEEEAIASDAPPAAEEAIASDASPAAEEAIASDASPAEEEAPLEIAAVEATPSEITPEEPPLEVAGAETVPVETASVEEAPLEVGEETAPAEEAPLEVAGVEEVPKENESVTEEISPPSDDAVATDTAEGEVPVGEETMKEEEIAVGEEPAIEAAGSEPPADATSEEKPSVEVKDLDIVDDTATSEAPPTDAPSESPAEEAAAPGGEESTPEPIDHGLGEDTTIQAGEIPPPAEEVISEDSAAPMGLDEDVKSENVNSGNKISIQVRGKYFMVILSDGSDFRIPFKTIADGKTFEMQIEDETFIIENSNGKMQIKYGDVEMHVPLNHASASESDESEGAA</sequence>
<dbReference type="GO" id="GO:0020037">
    <property type="term" value="F:heme binding"/>
    <property type="evidence" value="ECO:0007669"/>
    <property type="project" value="InterPro"/>
</dbReference>
<dbReference type="GO" id="GO:0000103">
    <property type="term" value="P:sulfate assimilation"/>
    <property type="evidence" value="ECO:0007669"/>
    <property type="project" value="TreeGrafter"/>
</dbReference>
<dbReference type="InterPro" id="IPR045854">
    <property type="entry name" value="NO2/SO3_Rdtase_4Fe4S_sf"/>
</dbReference>
<feature type="compositionally biased region" description="Basic and acidic residues" evidence="5">
    <location>
        <begin position="480"/>
        <end position="492"/>
    </location>
</feature>
<evidence type="ECO:0000313" key="8">
    <source>
        <dbReference type="Proteomes" id="UP000437748"/>
    </source>
</evidence>
<dbReference type="GO" id="GO:0009337">
    <property type="term" value="C:sulfite reductase complex (NADPH)"/>
    <property type="evidence" value="ECO:0007669"/>
    <property type="project" value="TreeGrafter"/>
</dbReference>
<comment type="caution">
    <text evidence="7">The sequence shown here is derived from an EMBL/GenBank/DDBJ whole genome shotgun (WGS) entry which is preliminary data.</text>
</comment>
<dbReference type="GO" id="GO:0016002">
    <property type="term" value="F:sulfite reductase activity"/>
    <property type="evidence" value="ECO:0007669"/>
    <property type="project" value="TreeGrafter"/>
</dbReference>
<feature type="compositionally biased region" description="Low complexity" evidence="5">
    <location>
        <begin position="406"/>
        <end position="417"/>
    </location>
</feature>
<feature type="domain" description="Nitrite/sulphite reductase 4Fe-4S" evidence="6">
    <location>
        <begin position="120"/>
        <end position="216"/>
    </location>
</feature>
<feature type="region of interest" description="Disordered" evidence="5">
    <location>
        <begin position="274"/>
        <end position="541"/>
    </location>
</feature>
<dbReference type="AlphaFoldDB" id="A0A6N6VVI2"/>
<organism evidence="7 8">
    <name type="scientific">Silvanigrella paludirubra</name>
    <dbReference type="NCBI Taxonomy" id="2499159"/>
    <lineage>
        <taxon>Bacteria</taxon>
        <taxon>Pseudomonadati</taxon>
        <taxon>Bdellovibrionota</taxon>
        <taxon>Oligoflexia</taxon>
        <taxon>Silvanigrellales</taxon>
        <taxon>Silvanigrellaceae</taxon>
        <taxon>Silvanigrella</taxon>
    </lineage>
</organism>
<dbReference type="Proteomes" id="UP000437748">
    <property type="component" value="Unassembled WGS sequence"/>
</dbReference>
<dbReference type="GO" id="GO:0050311">
    <property type="term" value="F:sulfite reductase (ferredoxin) activity"/>
    <property type="evidence" value="ECO:0007669"/>
    <property type="project" value="TreeGrafter"/>
</dbReference>
<name>A0A6N6VVI2_9BACT</name>
<dbReference type="InterPro" id="IPR006067">
    <property type="entry name" value="NO2/SO3_Rdtase_4Fe4S_dom"/>
</dbReference>
<gene>
    <name evidence="7" type="ORF">GCL60_01515</name>
</gene>
<dbReference type="EMBL" id="WFLM01000001">
    <property type="protein sequence ID" value="KAB8040625.1"/>
    <property type="molecule type" value="Genomic_DNA"/>
</dbReference>
<evidence type="ECO:0000256" key="3">
    <source>
        <dbReference type="ARBA" id="ARBA00023004"/>
    </source>
</evidence>
<keyword evidence="8" id="KW-1185">Reference proteome</keyword>
<evidence type="ECO:0000259" key="6">
    <source>
        <dbReference type="Pfam" id="PF01077"/>
    </source>
</evidence>
<evidence type="ECO:0000256" key="5">
    <source>
        <dbReference type="SAM" id="MobiDB-lite"/>
    </source>
</evidence>
<reference evidence="7 8" key="1">
    <citation type="submission" date="2019-10" db="EMBL/GenBank/DDBJ databases">
        <title>New species of Slilvanegrellaceae.</title>
        <authorList>
            <person name="Pitt A."/>
            <person name="Hahn M.W."/>
        </authorList>
    </citation>
    <scope>NUCLEOTIDE SEQUENCE [LARGE SCALE GENOMIC DNA]</scope>
    <source>
        <strain evidence="7 8">SP-Ram-0.45-NSY-1</strain>
    </source>
</reference>
<accession>A0A6N6VVI2</accession>